<evidence type="ECO:0000259" key="13">
    <source>
        <dbReference type="Pfam" id="PF00593"/>
    </source>
</evidence>
<sequence length="806" mass="87732">MVGFVRSAALRTVHRLFPGVPGCVCRGRAGMGTPAGGQTLVFVTVALGFSAAVGHAQDVPDRKKPLRHAVAGKATPAHRPSGVETVIVTANRRAQDIQKVPATITAISAETIARQHLDSAADIAAFAPNALGYNFDGRLRPRYYIRGVGNGNVANNAVGAVALYADDVYLNSLAFQGFPLFDQAQVAVLNGPQGTLWGKNATAGAIQFTSLRPTFRNDGHAQVDFGNYGQKRGELVLNTPVISKTLATRLSVRYENSDGWARNLQSNKRVGNFGDFATRFQTLWRPSDRLEFLLNLHVRDMQGTNVPYYSVSGTSVYSPLKTGSRDLTNTNVNGRQALVSEGASLHTTWRPGAGLAFTSITAFENAQRRQSGDGDYTPQEFSRSYDKLHPTQVSQEFRLASDAHRRISWIAGAYYFHENLQDSYATATLPPGAVTTPAIIGQPGFAATNYTQTTDSFALFGNTTIHVTKWFQIAGGVRWTHDHLHLDLESRQGLSPVSFSANPANWWNAGNVTSSLVGIDSYHGGRSWSNVSYEVEPQVLLGKNQMVYVRIADGYRSGLFNTQITPNPVNRGGTPLQKAAPVNPETLSSYEGGYKGSWFDKRLTLSADGFYSKYDNIQVSWTATDAATKSTIISLTNAASGISYGGEVAFQARPLDDLTVSGNVGILRTKFTDFTAPASATGATDLTGNEFARAPHQTANISVDYHFRTRIGDGSVGTHWNYTGHYFYLVSNEKASALQQSPVWLGDVHASFRPGNSRWELSGIVTNITGNRYLVQVLPYSATSQTFTYQYSAPRMFLLSARVDFF</sequence>
<dbReference type="Proteomes" id="UP000018209">
    <property type="component" value="Unassembled WGS sequence"/>
</dbReference>
<keyword evidence="3 11" id="KW-1134">Transmembrane beta strand</keyword>
<organism evidence="15 16">
    <name type="scientific">Gluconobacter thailandicus NBRC 3257</name>
    <dbReference type="NCBI Taxonomy" id="1381097"/>
    <lineage>
        <taxon>Bacteria</taxon>
        <taxon>Pseudomonadati</taxon>
        <taxon>Pseudomonadota</taxon>
        <taxon>Alphaproteobacteria</taxon>
        <taxon>Acetobacterales</taxon>
        <taxon>Acetobacteraceae</taxon>
        <taxon>Gluconobacter</taxon>
    </lineage>
</organism>
<keyword evidence="16" id="KW-1185">Reference proteome</keyword>
<dbReference type="InterPro" id="IPR012910">
    <property type="entry name" value="Plug_dom"/>
</dbReference>
<reference evidence="15 16" key="1">
    <citation type="submission" date="2013-08" db="EMBL/GenBank/DDBJ databases">
        <title>Gluconobacter thailandicus NBRC 3257 whole genome sequence.</title>
        <authorList>
            <person name="Matsutani M."/>
            <person name="Yakushi T."/>
            <person name="Matsushita K."/>
        </authorList>
    </citation>
    <scope>NUCLEOTIDE SEQUENCE [LARGE SCALE GENOMIC DNA]</scope>
    <source>
        <strain evidence="15 16">NBRC 3257</strain>
    </source>
</reference>
<evidence type="ECO:0000256" key="11">
    <source>
        <dbReference type="PROSITE-ProRule" id="PRU01360"/>
    </source>
</evidence>
<dbReference type="InterPro" id="IPR039426">
    <property type="entry name" value="TonB-dep_rcpt-like"/>
</dbReference>
<keyword evidence="15" id="KW-0675">Receptor</keyword>
<evidence type="ECO:0000256" key="12">
    <source>
        <dbReference type="RuleBase" id="RU003357"/>
    </source>
</evidence>
<evidence type="ECO:0000313" key="15">
    <source>
        <dbReference type="EMBL" id="GAD25723.1"/>
    </source>
</evidence>
<dbReference type="PANTHER" id="PTHR32552">
    <property type="entry name" value="FERRICHROME IRON RECEPTOR-RELATED"/>
    <property type="match status" value="1"/>
</dbReference>
<feature type="domain" description="TonB-dependent receptor-like beta-barrel" evidence="13">
    <location>
        <begin position="317"/>
        <end position="768"/>
    </location>
</feature>
<gene>
    <name evidence="15" type="ORF">NBRC3257_0722</name>
</gene>
<evidence type="ECO:0000256" key="3">
    <source>
        <dbReference type="ARBA" id="ARBA00022452"/>
    </source>
</evidence>
<dbReference type="PROSITE" id="PS52016">
    <property type="entry name" value="TONB_DEPENDENT_REC_3"/>
    <property type="match status" value="1"/>
</dbReference>
<accession>A0ABQ0IU25</accession>
<keyword evidence="10 11" id="KW-0998">Cell outer membrane</keyword>
<dbReference type="EMBL" id="BASM01000011">
    <property type="protein sequence ID" value="GAD25723.1"/>
    <property type="molecule type" value="Genomic_DNA"/>
</dbReference>
<keyword evidence="8 12" id="KW-0798">TonB box</keyword>
<comment type="subcellular location">
    <subcellularLocation>
        <location evidence="1 11">Cell outer membrane</location>
        <topology evidence="1 11">Multi-pass membrane protein</topology>
    </subcellularLocation>
</comment>
<evidence type="ECO:0000256" key="6">
    <source>
        <dbReference type="ARBA" id="ARBA00023004"/>
    </source>
</evidence>
<evidence type="ECO:0000256" key="7">
    <source>
        <dbReference type="ARBA" id="ARBA00023065"/>
    </source>
</evidence>
<proteinExistence type="inferred from homology"/>
<keyword evidence="7" id="KW-0406">Ion transport</keyword>
<name>A0ABQ0IU25_GLUTH</name>
<evidence type="ECO:0000259" key="14">
    <source>
        <dbReference type="Pfam" id="PF07715"/>
    </source>
</evidence>
<evidence type="ECO:0000256" key="1">
    <source>
        <dbReference type="ARBA" id="ARBA00004571"/>
    </source>
</evidence>
<feature type="domain" description="TonB-dependent receptor plug" evidence="14">
    <location>
        <begin position="97"/>
        <end position="205"/>
    </location>
</feature>
<evidence type="ECO:0000256" key="4">
    <source>
        <dbReference type="ARBA" id="ARBA00022496"/>
    </source>
</evidence>
<dbReference type="Pfam" id="PF00593">
    <property type="entry name" value="TonB_dep_Rec_b-barrel"/>
    <property type="match status" value="1"/>
</dbReference>
<keyword evidence="5 11" id="KW-0812">Transmembrane</keyword>
<keyword evidence="2 11" id="KW-0813">Transport</keyword>
<dbReference type="RefSeq" id="WP_007283288.1">
    <property type="nucleotide sequence ID" value="NZ_BASM01000011.1"/>
</dbReference>
<evidence type="ECO:0000256" key="5">
    <source>
        <dbReference type="ARBA" id="ARBA00022692"/>
    </source>
</evidence>
<evidence type="ECO:0000256" key="10">
    <source>
        <dbReference type="ARBA" id="ARBA00023237"/>
    </source>
</evidence>
<comment type="caution">
    <text evidence="15">The sequence shown here is derived from an EMBL/GenBank/DDBJ whole genome shotgun (WGS) entry which is preliminary data.</text>
</comment>
<keyword evidence="4" id="KW-0410">Iron transport</keyword>
<dbReference type="PANTHER" id="PTHR32552:SF81">
    <property type="entry name" value="TONB-DEPENDENT OUTER MEMBRANE RECEPTOR"/>
    <property type="match status" value="1"/>
</dbReference>
<keyword evidence="6" id="KW-0408">Iron</keyword>
<dbReference type="Pfam" id="PF07715">
    <property type="entry name" value="Plug"/>
    <property type="match status" value="1"/>
</dbReference>
<evidence type="ECO:0000256" key="9">
    <source>
        <dbReference type="ARBA" id="ARBA00023136"/>
    </source>
</evidence>
<evidence type="ECO:0000256" key="2">
    <source>
        <dbReference type="ARBA" id="ARBA00022448"/>
    </source>
</evidence>
<evidence type="ECO:0000256" key="8">
    <source>
        <dbReference type="ARBA" id="ARBA00023077"/>
    </source>
</evidence>
<dbReference type="InterPro" id="IPR000531">
    <property type="entry name" value="Beta-barrel_TonB"/>
</dbReference>
<dbReference type="Gene3D" id="2.40.170.20">
    <property type="entry name" value="TonB-dependent receptor, beta-barrel domain"/>
    <property type="match status" value="1"/>
</dbReference>
<dbReference type="InterPro" id="IPR036942">
    <property type="entry name" value="Beta-barrel_TonB_sf"/>
</dbReference>
<protein>
    <submittedName>
        <fullName evidence="15">TonB-dependent receptor</fullName>
    </submittedName>
</protein>
<evidence type="ECO:0000313" key="16">
    <source>
        <dbReference type="Proteomes" id="UP000018209"/>
    </source>
</evidence>
<keyword evidence="9 11" id="KW-0472">Membrane</keyword>
<dbReference type="SUPFAM" id="SSF56935">
    <property type="entry name" value="Porins"/>
    <property type="match status" value="1"/>
</dbReference>
<comment type="similarity">
    <text evidence="11 12">Belongs to the TonB-dependent receptor family.</text>
</comment>